<evidence type="ECO:0000256" key="1">
    <source>
        <dbReference type="SAM" id="MobiDB-lite"/>
    </source>
</evidence>
<evidence type="ECO:0000313" key="3">
    <source>
        <dbReference type="EMBL" id="GBO09872.1"/>
    </source>
</evidence>
<dbReference type="Proteomes" id="UP000499080">
    <property type="component" value="Unassembled WGS sequence"/>
</dbReference>
<gene>
    <name evidence="2" type="ORF">AVEN_256267_1</name>
    <name evidence="3" type="ORF">AVEN_69389_1</name>
</gene>
<evidence type="ECO:0000313" key="2">
    <source>
        <dbReference type="EMBL" id="GBO09871.1"/>
    </source>
</evidence>
<keyword evidence="4" id="KW-1185">Reference proteome</keyword>
<protein>
    <submittedName>
        <fullName evidence="2">Uncharacterized protein</fullName>
    </submittedName>
</protein>
<dbReference type="AlphaFoldDB" id="A0A4Y2UCY5"/>
<sequence length="144" mass="15624">MYGLLHVKSHLVAKRPPAGMVRKVGEGVLRCLPRHLTAVKNCEVHPETALMLILNGMLMCCWPVRPENDLQIFWAENANGLLRSPPNGLENRSIENAQLNSITGHGPNAPERSAAHQRSGGNSTHTITMPTMGARASILIAVPP</sequence>
<accession>A0A4Y2UCY5</accession>
<feature type="region of interest" description="Disordered" evidence="1">
    <location>
        <begin position="100"/>
        <end position="128"/>
    </location>
</feature>
<dbReference type="EMBL" id="BGPR01035174">
    <property type="protein sequence ID" value="GBO09871.1"/>
    <property type="molecule type" value="Genomic_DNA"/>
</dbReference>
<comment type="caution">
    <text evidence="2">The sequence shown here is derived from an EMBL/GenBank/DDBJ whole genome shotgun (WGS) entry which is preliminary data.</text>
</comment>
<organism evidence="2 4">
    <name type="scientific">Araneus ventricosus</name>
    <name type="common">Orbweaver spider</name>
    <name type="synonym">Epeira ventricosa</name>
    <dbReference type="NCBI Taxonomy" id="182803"/>
    <lineage>
        <taxon>Eukaryota</taxon>
        <taxon>Metazoa</taxon>
        <taxon>Ecdysozoa</taxon>
        <taxon>Arthropoda</taxon>
        <taxon>Chelicerata</taxon>
        <taxon>Arachnida</taxon>
        <taxon>Araneae</taxon>
        <taxon>Araneomorphae</taxon>
        <taxon>Entelegynae</taxon>
        <taxon>Araneoidea</taxon>
        <taxon>Araneidae</taxon>
        <taxon>Araneus</taxon>
    </lineage>
</organism>
<evidence type="ECO:0000313" key="4">
    <source>
        <dbReference type="Proteomes" id="UP000499080"/>
    </source>
</evidence>
<dbReference type="EMBL" id="BGPR01035177">
    <property type="protein sequence ID" value="GBO09872.1"/>
    <property type="molecule type" value="Genomic_DNA"/>
</dbReference>
<proteinExistence type="predicted"/>
<reference evidence="2 4" key="1">
    <citation type="journal article" date="2019" name="Sci. Rep.">
        <title>Orb-weaving spider Araneus ventricosus genome elucidates the spidroin gene catalogue.</title>
        <authorList>
            <person name="Kono N."/>
            <person name="Nakamura H."/>
            <person name="Ohtoshi R."/>
            <person name="Moran D.A.P."/>
            <person name="Shinohara A."/>
            <person name="Yoshida Y."/>
            <person name="Fujiwara M."/>
            <person name="Mori M."/>
            <person name="Tomita M."/>
            <person name="Arakawa K."/>
        </authorList>
    </citation>
    <scope>NUCLEOTIDE SEQUENCE [LARGE SCALE GENOMIC DNA]</scope>
</reference>
<name>A0A4Y2UCY5_ARAVE</name>
<feature type="compositionally biased region" description="Polar residues" evidence="1">
    <location>
        <begin position="119"/>
        <end position="128"/>
    </location>
</feature>